<organism evidence="2 3">
    <name type="scientific">Sphaeroforma arctica JP610</name>
    <dbReference type="NCBI Taxonomy" id="667725"/>
    <lineage>
        <taxon>Eukaryota</taxon>
        <taxon>Ichthyosporea</taxon>
        <taxon>Ichthyophonida</taxon>
        <taxon>Sphaeroforma</taxon>
    </lineage>
</organism>
<dbReference type="Proteomes" id="UP000054560">
    <property type="component" value="Unassembled WGS sequence"/>
</dbReference>
<accession>A0A0L0G0K1</accession>
<sequence length="88" mass="10583">MSRFSRAPIGFKQFMLSITVRTQYRTFMRELLMIKDLDRREEIRLWVRGEYERNRKLSDEIVIKHHLKAGEEGLQELKDTIRLTGMGL</sequence>
<dbReference type="Pfam" id="PF05347">
    <property type="entry name" value="Complex1_LYR"/>
    <property type="match status" value="1"/>
</dbReference>
<protein>
    <recommendedName>
        <fullName evidence="1">Complex 1 LYR protein domain-containing protein</fullName>
    </recommendedName>
</protein>
<dbReference type="GeneID" id="25905653"/>
<dbReference type="CDD" id="cd20262">
    <property type="entry name" value="Complex1_LYR_LYRM2"/>
    <property type="match status" value="1"/>
</dbReference>
<dbReference type="AlphaFoldDB" id="A0A0L0G0K1"/>
<evidence type="ECO:0000259" key="1">
    <source>
        <dbReference type="Pfam" id="PF05347"/>
    </source>
</evidence>
<dbReference type="InterPro" id="IPR045293">
    <property type="entry name" value="Complex1_LYR_LYRM2"/>
</dbReference>
<dbReference type="InterPro" id="IPR008011">
    <property type="entry name" value="Complex1_LYR_dom"/>
</dbReference>
<evidence type="ECO:0000313" key="3">
    <source>
        <dbReference type="Proteomes" id="UP000054560"/>
    </source>
</evidence>
<name>A0A0L0G0K1_9EUKA</name>
<proteinExistence type="predicted"/>
<dbReference type="RefSeq" id="XP_014156477.1">
    <property type="nucleotide sequence ID" value="XM_014301002.1"/>
</dbReference>
<feature type="domain" description="Complex 1 LYR protein" evidence="1">
    <location>
        <begin position="24"/>
        <end position="76"/>
    </location>
</feature>
<dbReference type="OrthoDB" id="74240at2759"/>
<dbReference type="EMBL" id="KQ241914">
    <property type="protein sequence ID" value="KNC82575.1"/>
    <property type="molecule type" value="Genomic_DNA"/>
</dbReference>
<gene>
    <name evidence="2" type="ORF">SARC_05149</name>
</gene>
<reference evidence="2 3" key="1">
    <citation type="submission" date="2011-02" db="EMBL/GenBank/DDBJ databases">
        <title>The Genome Sequence of Sphaeroforma arctica JP610.</title>
        <authorList>
            <consortium name="The Broad Institute Genome Sequencing Platform"/>
            <person name="Russ C."/>
            <person name="Cuomo C."/>
            <person name="Young S.K."/>
            <person name="Zeng Q."/>
            <person name="Gargeya S."/>
            <person name="Alvarado L."/>
            <person name="Berlin A."/>
            <person name="Chapman S.B."/>
            <person name="Chen Z."/>
            <person name="Freedman E."/>
            <person name="Gellesch M."/>
            <person name="Goldberg J."/>
            <person name="Griggs A."/>
            <person name="Gujja S."/>
            <person name="Heilman E."/>
            <person name="Heiman D."/>
            <person name="Howarth C."/>
            <person name="Mehta T."/>
            <person name="Neiman D."/>
            <person name="Pearson M."/>
            <person name="Roberts A."/>
            <person name="Saif S."/>
            <person name="Shea T."/>
            <person name="Shenoy N."/>
            <person name="Sisk P."/>
            <person name="Stolte C."/>
            <person name="Sykes S."/>
            <person name="White J."/>
            <person name="Yandava C."/>
            <person name="Burger G."/>
            <person name="Gray M.W."/>
            <person name="Holland P.W.H."/>
            <person name="King N."/>
            <person name="Lang F.B.F."/>
            <person name="Roger A.J."/>
            <person name="Ruiz-Trillo I."/>
            <person name="Haas B."/>
            <person name="Nusbaum C."/>
            <person name="Birren B."/>
        </authorList>
    </citation>
    <scope>NUCLEOTIDE SEQUENCE [LARGE SCALE GENOMIC DNA]</scope>
    <source>
        <strain evidence="2 3">JP610</strain>
    </source>
</reference>
<keyword evidence="3" id="KW-1185">Reference proteome</keyword>
<evidence type="ECO:0000313" key="2">
    <source>
        <dbReference type="EMBL" id="KNC82575.1"/>
    </source>
</evidence>